<dbReference type="OrthoDB" id="3224413at2759"/>
<proteinExistence type="predicted"/>
<dbReference type="InterPro" id="IPR046522">
    <property type="entry name" value="DUF6699"/>
</dbReference>
<name>A0A6A4GNR6_9AGAR</name>
<gene>
    <name evidence="3" type="ORF">BT96DRAFT_948738</name>
</gene>
<feature type="domain" description="DUF6699" evidence="2">
    <location>
        <begin position="79"/>
        <end position="208"/>
    </location>
</feature>
<feature type="region of interest" description="Disordered" evidence="1">
    <location>
        <begin position="34"/>
        <end position="60"/>
    </location>
</feature>
<reference evidence="3" key="1">
    <citation type="journal article" date="2019" name="Environ. Microbiol.">
        <title>Fungal ecological strategies reflected in gene transcription - a case study of two litter decomposers.</title>
        <authorList>
            <person name="Barbi F."/>
            <person name="Kohler A."/>
            <person name="Barry K."/>
            <person name="Baskaran P."/>
            <person name="Daum C."/>
            <person name="Fauchery L."/>
            <person name="Ihrmark K."/>
            <person name="Kuo A."/>
            <person name="LaButti K."/>
            <person name="Lipzen A."/>
            <person name="Morin E."/>
            <person name="Grigoriev I.V."/>
            <person name="Henrissat B."/>
            <person name="Lindahl B."/>
            <person name="Martin F."/>
        </authorList>
    </citation>
    <scope>NUCLEOTIDE SEQUENCE</scope>
    <source>
        <strain evidence="3">JB14</strain>
    </source>
</reference>
<keyword evidence="4" id="KW-1185">Reference proteome</keyword>
<sequence length="225" mass="25187">MPALTKRVRFTSINAMYSPIPSTPYAFTTSTATSVSQSSDGSKHSKRRRHSSTLTTHPRPFPLDVPEPITRIHYLLAFPSAAPYQLPPLTYDLCSPATDPPVSSLTITCPYLHWEFPITPMTLASRKGPYVSVRDVIHALYRGLRMAVHPLEYEALPSVETITNVNEAYFSRCNSIVKKKARQEEQAKGVKRVDFLMGRNRFLGLSKKSSTSRKGGSMVWELNVS</sequence>
<evidence type="ECO:0000256" key="1">
    <source>
        <dbReference type="SAM" id="MobiDB-lite"/>
    </source>
</evidence>
<dbReference type="AlphaFoldDB" id="A0A6A4GNR6"/>
<dbReference type="EMBL" id="ML769834">
    <property type="protein sequence ID" value="KAE9386970.1"/>
    <property type="molecule type" value="Genomic_DNA"/>
</dbReference>
<evidence type="ECO:0000259" key="2">
    <source>
        <dbReference type="Pfam" id="PF20415"/>
    </source>
</evidence>
<evidence type="ECO:0000313" key="3">
    <source>
        <dbReference type="EMBL" id="KAE9386970.1"/>
    </source>
</evidence>
<organism evidence="3 4">
    <name type="scientific">Gymnopus androsaceus JB14</name>
    <dbReference type="NCBI Taxonomy" id="1447944"/>
    <lineage>
        <taxon>Eukaryota</taxon>
        <taxon>Fungi</taxon>
        <taxon>Dikarya</taxon>
        <taxon>Basidiomycota</taxon>
        <taxon>Agaricomycotina</taxon>
        <taxon>Agaricomycetes</taxon>
        <taxon>Agaricomycetidae</taxon>
        <taxon>Agaricales</taxon>
        <taxon>Marasmiineae</taxon>
        <taxon>Omphalotaceae</taxon>
        <taxon>Gymnopus</taxon>
    </lineage>
</organism>
<evidence type="ECO:0000313" key="4">
    <source>
        <dbReference type="Proteomes" id="UP000799118"/>
    </source>
</evidence>
<dbReference type="Pfam" id="PF20415">
    <property type="entry name" value="DUF6699"/>
    <property type="match status" value="1"/>
</dbReference>
<accession>A0A6A4GNR6</accession>
<protein>
    <recommendedName>
        <fullName evidence="2">DUF6699 domain-containing protein</fullName>
    </recommendedName>
</protein>
<dbReference type="Proteomes" id="UP000799118">
    <property type="component" value="Unassembled WGS sequence"/>
</dbReference>